<dbReference type="AlphaFoldDB" id="A0AB74F3D6"/>
<dbReference type="SUPFAM" id="SSF88659">
    <property type="entry name" value="Sigma3 and sigma4 domains of RNA polymerase sigma factors"/>
    <property type="match status" value="1"/>
</dbReference>
<dbReference type="InterPro" id="IPR013324">
    <property type="entry name" value="RNA_pol_sigma_r3/r4-like"/>
</dbReference>
<reference evidence="1 4" key="2">
    <citation type="submission" date="2020-07" db="EMBL/GenBank/DDBJ databases">
        <title>Organ Donor 1.</title>
        <authorList>
            <person name="Marsh A.J."/>
            <person name="Azcarate-Peril M.A."/>
        </authorList>
    </citation>
    <scope>NUCLEOTIDE SEQUENCE [LARGE SCALE GENOMIC DNA]</scope>
    <source>
        <strain evidence="1 4">AMC0717</strain>
    </source>
</reference>
<dbReference type="HOGENOM" id="CLU_1812894_0_0_9"/>
<dbReference type="RefSeq" id="WP_013381076.1">
    <property type="nucleotide sequence ID" value="NC_014624.2"/>
</dbReference>
<evidence type="ECO:0008006" key="5">
    <source>
        <dbReference type="Google" id="ProtNLM"/>
    </source>
</evidence>
<name>A0AB74F3D6_9FIRM</name>
<proteinExistence type="predicted"/>
<comment type="caution">
    <text evidence="2">The sequence shown here is derived from an EMBL/GenBank/DDBJ whole genome shotgun (WGS) entry which is preliminary data.</text>
</comment>
<organism evidence="2 3">
    <name type="scientific">Eubacterium callanderi</name>
    <dbReference type="NCBI Taxonomy" id="53442"/>
    <lineage>
        <taxon>Bacteria</taxon>
        <taxon>Bacillati</taxon>
        <taxon>Bacillota</taxon>
        <taxon>Clostridia</taxon>
        <taxon>Eubacteriales</taxon>
        <taxon>Eubacteriaceae</taxon>
        <taxon>Eubacterium</taxon>
    </lineage>
</organism>
<evidence type="ECO:0000313" key="1">
    <source>
        <dbReference type="EMBL" id="NZA38152.1"/>
    </source>
</evidence>
<gene>
    <name evidence="1" type="ORF">H0N91_08340</name>
    <name evidence="2" type="ORF">SAMN04515649_11270</name>
</gene>
<dbReference type="EMBL" id="FRBP01000012">
    <property type="protein sequence ID" value="SHM16874.1"/>
    <property type="molecule type" value="Genomic_DNA"/>
</dbReference>
<sequence>MIYKYERICRNENLTEEHIKKIDNGLHALTQAKYREEQAREKYGVEILSSDAMMGPDGEVGSFEMADPDMDVEEIVMHKLQLERLHEVLAMLDEEDSCFIIEYFEGKGEGKFLDALCVRYGLSKKQANTRMHKIVELLRELF</sequence>
<dbReference type="GeneID" id="68363802"/>
<evidence type="ECO:0000313" key="3">
    <source>
        <dbReference type="Proteomes" id="UP000184012"/>
    </source>
</evidence>
<reference evidence="2 3" key="1">
    <citation type="submission" date="2016-11" db="EMBL/GenBank/DDBJ databases">
        <authorList>
            <person name="Varghese N."/>
            <person name="Submissions S."/>
        </authorList>
    </citation>
    <scope>NUCLEOTIDE SEQUENCE [LARGE SCALE GENOMIC DNA]</scope>
    <source>
        <strain evidence="2 3">FD</strain>
    </source>
</reference>
<dbReference type="Proteomes" id="UP000184012">
    <property type="component" value="Unassembled WGS sequence"/>
</dbReference>
<dbReference type="EMBL" id="JACCKS010000008">
    <property type="protein sequence ID" value="NZA38152.1"/>
    <property type="molecule type" value="Genomic_DNA"/>
</dbReference>
<evidence type="ECO:0000313" key="2">
    <source>
        <dbReference type="EMBL" id="SHM16874.1"/>
    </source>
</evidence>
<dbReference type="KEGG" id="elm:ELI_2775"/>
<evidence type="ECO:0000313" key="4">
    <source>
        <dbReference type="Proteomes" id="UP000586254"/>
    </source>
</evidence>
<dbReference type="Proteomes" id="UP000586254">
    <property type="component" value="Unassembled WGS sequence"/>
</dbReference>
<accession>A0AB74F3D6</accession>
<protein>
    <recommendedName>
        <fullName evidence="5">Sigma-70 family RNA polymerase sigma factor</fullName>
    </recommendedName>
</protein>